<dbReference type="InterPro" id="IPR016169">
    <property type="entry name" value="FAD-bd_PCMH_sub2"/>
</dbReference>
<evidence type="ECO:0000259" key="5">
    <source>
        <dbReference type="PROSITE" id="PS51387"/>
    </source>
</evidence>
<proteinExistence type="inferred from homology"/>
<dbReference type="GO" id="GO:0016491">
    <property type="term" value="F:oxidoreductase activity"/>
    <property type="evidence" value="ECO:0007669"/>
    <property type="project" value="UniProtKB-KW"/>
</dbReference>
<dbReference type="InterPro" id="IPR006094">
    <property type="entry name" value="Oxid_FAD_bind_N"/>
</dbReference>
<dbReference type="InterPro" id="IPR050432">
    <property type="entry name" value="FAD-linked_Oxidoreductases_BP"/>
</dbReference>
<organism evidence="6">
    <name type="scientific">Rosellinia necatrix</name>
    <name type="common">White root-rot fungus</name>
    <dbReference type="NCBI Taxonomy" id="77044"/>
    <lineage>
        <taxon>Eukaryota</taxon>
        <taxon>Fungi</taxon>
        <taxon>Dikarya</taxon>
        <taxon>Ascomycota</taxon>
        <taxon>Pezizomycotina</taxon>
        <taxon>Sordariomycetes</taxon>
        <taxon>Xylariomycetidae</taxon>
        <taxon>Xylariales</taxon>
        <taxon>Xylariaceae</taxon>
        <taxon>Rosellinia</taxon>
    </lineage>
</organism>
<evidence type="ECO:0000256" key="1">
    <source>
        <dbReference type="ARBA" id="ARBA00005466"/>
    </source>
</evidence>
<evidence type="ECO:0000313" key="6">
    <source>
        <dbReference type="EMBL" id="GAP91795.1"/>
    </source>
</evidence>
<dbReference type="AlphaFoldDB" id="A0A1W2TTA1"/>
<evidence type="ECO:0000256" key="4">
    <source>
        <dbReference type="SAM" id="SignalP"/>
    </source>
</evidence>
<dbReference type="InterPro" id="IPR016166">
    <property type="entry name" value="FAD-bd_PCMH"/>
</dbReference>
<evidence type="ECO:0000313" key="7">
    <source>
        <dbReference type="Proteomes" id="UP000054516"/>
    </source>
</evidence>
<dbReference type="SUPFAM" id="SSF56176">
    <property type="entry name" value="FAD-binding/transporter-associated domain-like"/>
    <property type="match status" value="1"/>
</dbReference>
<dbReference type="OMA" id="CHEGQPN"/>
<feature type="signal peptide" evidence="4">
    <location>
        <begin position="1"/>
        <end position="19"/>
    </location>
</feature>
<dbReference type="Proteomes" id="UP000054516">
    <property type="component" value="Unassembled WGS sequence"/>
</dbReference>
<dbReference type="PROSITE" id="PS51387">
    <property type="entry name" value="FAD_PCMH"/>
    <property type="match status" value="1"/>
</dbReference>
<feature type="chain" id="PRO_5010705170" evidence="4">
    <location>
        <begin position="20"/>
        <end position="601"/>
    </location>
</feature>
<dbReference type="InterPro" id="IPR036318">
    <property type="entry name" value="FAD-bd_PCMH-like_sf"/>
</dbReference>
<name>A0A1W2TTA1_ROSNE</name>
<protein>
    <submittedName>
        <fullName evidence="6">Putative 6-hydroxy-D-nicotine oxidase</fullName>
    </submittedName>
</protein>
<dbReference type="Pfam" id="PF01565">
    <property type="entry name" value="FAD_binding_4"/>
    <property type="match status" value="1"/>
</dbReference>
<keyword evidence="4" id="KW-0732">Signal</keyword>
<comment type="similarity">
    <text evidence="1">Belongs to the oxygen-dependent FAD-linked oxidoreductase family.</text>
</comment>
<dbReference type="PANTHER" id="PTHR13878:SF91">
    <property type="entry name" value="FAD BINDING DOMAIN PROTEIN (AFU_ORTHOLOGUE AFUA_6G12070)-RELATED"/>
    <property type="match status" value="1"/>
</dbReference>
<dbReference type="Pfam" id="PF08031">
    <property type="entry name" value="BBE"/>
    <property type="match status" value="1"/>
</dbReference>
<keyword evidence="2" id="KW-0560">Oxidoreductase</keyword>
<evidence type="ECO:0000256" key="2">
    <source>
        <dbReference type="ARBA" id="ARBA00023002"/>
    </source>
</evidence>
<evidence type="ECO:0000256" key="3">
    <source>
        <dbReference type="SAM" id="MobiDB-lite"/>
    </source>
</evidence>
<feature type="domain" description="FAD-binding PCMH-type" evidence="5">
    <location>
        <begin position="122"/>
        <end position="304"/>
    </location>
</feature>
<sequence length="601" mass="65313">MRAFIYHCLLASLVALGDASPAKPEAHSNHGACKTFPGTSGWPSEESWAKFNQSTGGKLIKPGPPPGAVCHPGQPTFDPNQCAIVTGAWGTLDFHQNHPFSNMWQQFNNDTCLVNPNSPCSGAGYPAYVVNATNARDVKLSFDFARKHDIRVVVKSSGHDFQGRSQAPGALSIWVRHMQSQKTHETFRPTGCDFTIDSHAVTVGGGASLGAIYEELDKINRTIVGGNSKSVSVGGYLTGGGHSILGPRYGLGADHVLELEVVTPMGDIVTANECQNKDLFWAMRGGGGSTFGVMTSVTIATHPTPKLVAGILGILTPDLKAPWVWDMIGYIATQFPYLASQDVSGYLFFSSNLTGPEINGSSTYAGMGGEVMILDTQDINDMQAIWDPIFAHVNATWPGAIIATQFSPYPSFQSWFNLWYDQGATGYDQYVGSRLLDEKALNNPNDVLGEAFRLAGASAYLVAGKGVRDAKPRGGSISVTPTWRKAIVHSTTGHIFMPLNATARAEALDIVNNRTKPLRQLAPDMGAYVNENYPGEPDWQHTFWGKNYERLAKIKRAVDPKDILWCSPCVGNERWEQIGYRLCRVDGDHAKRNGQQYPMAL</sequence>
<feature type="region of interest" description="Disordered" evidence="3">
    <location>
        <begin position="54"/>
        <end position="73"/>
    </location>
</feature>
<dbReference type="Gene3D" id="3.30.465.10">
    <property type="match status" value="2"/>
</dbReference>
<accession>A0A1W2TTA1</accession>
<dbReference type="STRING" id="77044.A0A1W2TTA1"/>
<dbReference type="PANTHER" id="PTHR13878">
    <property type="entry name" value="GULONOLACTONE OXIDASE"/>
    <property type="match status" value="1"/>
</dbReference>
<dbReference type="InterPro" id="IPR012951">
    <property type="entry name" value="BBE"/>
</dbReference>
<gene>
    <name evidence="6" type="ORF">SAMD00023353_6700520</name>
</gene>
<reference evidence="6" key="1">
    <citation type="submission" date="2016-03" db="EMBL/GenBank/DDBJ databases">
        <title>Draft genome sequence of Rosellinia necatrix.</title>
        <authorList>
            <person name="Kanematsu S."/>
        </authorList>
    </citation>
    <scope>NUCLEOTIDE SEQUENCE [LARGE SCALE GENOMIC DNA]</scope>
    <source>
        <strain evidence="6">W97</strain>
    </source>
</reference>
<dbReference type="OrthoDB" id="9983560at2759"/>
<dbReference type="EMBL" id="DF977512">
    <property type="protein sequence ID" value="GAP91795.1"/>
    <property type="molecule type" value="Genomic_DNA"/>
</dbReference>
<dbReference type="GO" id="GO:0071949">
    <property type="term" value="F:FAD binding"/>
    <property type="evidence" value="ECO:0007669"/>
    <property type="project" value="InterPro"/>
</dbReference>
<keyword evidence="7" id="KW-1185">Reference proteome</keyword>